<dbReference type="CDD" id="cd14728">
    <property type="entry name" value="Ere-like"/>
    <property type="match status" value="1"/>
</dbReference>
<dbReference type="Pfam" id="PF05139">
    <property type="entry name" value="Erythro_esteras"/>
    <property type="match status" value="1"/>
</dbReference>
<dbReference type="InterPro" id="IPR007815">
    <property type="entry name" value="Emycin_Estase"/>
</dbReference>
<dbReference type="EMBL" id="VFML01000002">
    <property type="protein sequence ID" value="TQI94276.1"/>
    <property type="molecule type" value="Genomic_DNA"/>
</dbReference>
<dbReference type="SUPFAM" id="SSF159501">
    <property type="entry name" value="EreA/ChaN-like"/>
    <property type="match status" value="1"/>
</dbReference>
<dbReference type="Proteomes" id="UP000320876">
    <property type="component" value="Unassembled WGS sequence"/>
</dbReference>
<dbReference type="AlphaFoldDB" id="A0A542CTX7"/>
<evidence type="ECO:0000313" key="1">
    <source>
        <dbReference type="EMBL" id="TQI94276.1"/>
    </source>
</evidence>
<dbReference type="OrthoDB" id="9810066at2"/>
<protein>
    <submittedName>
        <fullName evidence="1">Erythromycin esterase</fullName>
    </submittedName>
</protein>
<dbReference type="RefSeq" id="WP_142003525.1">
    <property type="nucleotide sequence ID" value="NZ_VFML01000002.1"/>
</dbReference>
<keyword evidence="2" id="KW-1185">Reference proteome</keyword>
<accession>A0A542CTX7</accession>
<sequence length="408" mass="45006">MRFAEWVKQKAFTADTIDPAAPLDDLEPLGELIGDARVVAIGESAHHAREFYLLRHRLLRFLVERHGFTRYAFEAPYVESEPLDRWTRGGPGELDALTGTPGMALAHCRDMHDTLAWLRGHNATARRSVRFTGTLAQELPALERFGEYLRVADPDALPLLNRALTSARRFHQRSLAQAPHDHTAADQPERDALAAAVSRLLARMESMSSGNTPEWKRAMTYLRSAWLAEHQYRDLVGHGLALGSTSLDAFMAESVLRTLDREPGTRIVLALHNVHLRTTPVEHTGPSGLFPAGYHLRAALGEDYVAIAATGNHGRVICGEPDPAEPTGIALTERPLPEPVPGSVEAAFTDEAALTIADLRAARRDIEDAEAVRAFRHQEDFLDVPVLEALDAVAYIPYLNPTESLGIR</sequence>
<dbReference type="Gene3D" id="3.30.1870.10">
    <property type="entry name" value="EreA-like, domain 2"/>
    <property type="match status" value="1"/>
</dbReference>
<organism evidence="1 2">
    <name type="scientific">Amycolatopsis cihanbeyliensis</name>
    <dbReference type="NCBI Taxonomy" id="1128664"/>
    <lineage>
        <taxon>Bacteria</taxon>
        <taxon>Bacillati</taxon>
        <taxon>Actinomycetota</taxon>
        <taxon>Actinomycetes</taxon>
        <taxon>Pseudonocardiales</taxon>
        <taxon>Pseudonocardiaceae</taxon>
        <taxon>Amycolatopsis</taxon>
    </lineage>
</organism>
<dbReference type="PANTHER" id="PTHR31299:SF0">
    <property type="entry name" value="ESTERASE, PUTATIVE (AFU_ORTHOLOGUE AFUA_1G05850)-RELATED"/>
    <property type="match status" value="1"/>
</dbReference>
<reference evidence="1 2" key="1">
    <citation type="submission" date="2019-06" db="EMBL/GenBank/DDBJ databases">
        <title>Sequencing the genomes of 1000 actinobacteria strains.</title>
        <authorList>
            <person name="Klenk H.-P."/>
        </authorList>
    </citation>
    <scope>NUCLEOTIDE SEQUENCE [LARGE SCALE GENOMIC DNA]</scope>
    <source>
        <strain evidence="1 2">DSM 45679</strain>
    </source>
</reference>
<comment type="caution">
    <text evidence="1">The sequence shown here is derived from an EMBL/GenBank/DDBJ whole genome shotgun (WGS) entry which is preliminary data.</text>
</comment>
<proteinExistence type="predicted"/>
<dbReference type="Gene3D" id="1.20.1440.30">
    <property type="entry name" value="Biosynthetic Protein domain"/>
    <property type="match status" value="1"/>
</dbReference>
<dbReference type="GO" id="GO:0046677">
    <property type="term" value="P:response to antibiotic"/>
    <property type="evidence" value="ECO:0007669"/>
    <property type="project" value="InterPro"/>
</dbReference>
<dbReference type="Gene3D" id="3.40.1660.10">
    <property type="entry name" value="EreA-like (biosynthetic domain)"/>
    <property type="match status" value="1"/>
</dbReference>
<gene>
    <name evidence="1" type="ORF">FB471_6438</name>
</gene>
<name>A0A542CTX7_AMYCI</name>
<dbReference type="InterPro" id="IPR052036">
    <property type="entry name" value="Hydrolase/PRTase-associated"/>
</dbReference>
<evidence type="ECO:0000313" key="2">
    <source>
        <dbReference type="Proteomes" id="UP000320876"/>
    </source>
</evidence>
<dbReference type="PANTHER" id="PTHR31299">
    <property type="entry name" value="ESTERASE, PUTATIVE (AFU_ORTHOLOGUE AFUA_1G05850)-RELATED"/>
    <property type="match status" value="1"/>
</dbReference>